<accession>A0A0D0KZB0</accession>
<reference evidence="2 3" key="1">
    <citation type="submission" date="2014-12" db="EMBL/GenBank/DDBJ databases">
        <title>16Stimator: statistical estimation of ribosomal gene copy numbers from draft genome assemblies.</title>
        <authorList>
            <person name="Perisin M.A."/>
            <person name="Vetter M."/>
            <person name="Gilbert J.A."/>
            <person name="Bergelson J."/>
        </authorList>
    </citation>
    <scope>NUCLEOTIDE SEQUENCE [LARGE SCALE GENOMIC DNA]</scope>
    <source>
        <strain evidence="2 3">MEJ076</strain>
    </source>
</reference>
<dbReference type="InterPro" id="IPR011037">
    <property type="entry name" value="Pyrv_Knase-like_insert_dom_sf"/>
</dbReference>
<dbReference type="InterPro" id="IPR005302">
    <property type="entry name" value="MoCF_Sase_C"/>
</dbReference>
<dbReference type="OrthoDB" id="581532at2"/>
<dbReference type="PANTHER" id="PTHR36930">
    <property type="entry name" value="METAL-SULFUR CLUSTER BIOSYNTHESIS PROTEINS YUAD-RELATED"/>
    <property type="match status" value="1"/>
</dbReference>
<dbReference type="PANTHER" id="PTHR36930:SF1">
    <property type="entry name" value="MOSC DOMAIN-CONTAINING PROTEIN"/>
    <property type="match status" value="1"/>
</dbReference>
<dbReference type="GO" id="GO:0003824">
    <property type="term" value="F:catalytic activity"/>
    <property type="evidence" value="ECO:0007669"/>
    <property type="project" value="InterPro"/>
</dbReference>
<evidence type="ECO:0000259" key="1">
    <source>
        <dbReference type="PROSITE" id="PS51340"/>
    </source>
</evidence>
<comment type="caution">
    <text evidence="2">The sequence shown here is derived from an EMBL/GenBank/DDBJ whole genome shotgun (WGS) entry which is preliminary data.</text>
</comment>
<dbReference type="SUPFAM" id="SSF50800">
    <property type="entry name" value="PK beta-barrel domain-like"/>
    <property type="match status" value="1"/>
</dbReference>
<name>A0A0D0KZB0_AGRTU</name>
<dbReference type="GO" id="GO:0030170">
    <property type="term" value="F:pyridoxal phosphate binding"/>
    <property type="evidence" value="ECO:0007669"/>
    <property type="project" value="InterPro"/>
</dbReference>
<dbReference type="Pfam" id="PF03476">
    <property type="entry name" value="MOSC_N"/>
    <property type="match status" value="1"/>
</dbReference>
<dbReference type="InterPro" id="IPR052716">
    <property type="entry name" value="MOSC_domain"/>
</dbReference>
<dbReference type="Gene3D" id="2.40.33.20">
    <property type="entry name" value="PK beta-barrel domain-like"/>
    <property type="match status" value="1"/>
</dbReference>
<gene>
    <name evidence="2" type="ORF">RU07_07050</name>
</gene>
<protein>
    <recommendedName>
        <fullName evidence="1">MOSC domain-containing protein</fullName>
    </recommendedName>
</protein>
<feature type="domain" description="MOSC" evidence="1">
    <location>
        <begin position="93"/>
        <end position="245"/>
    </location>
</feature>
<dbReference type="PROSITE" id="PS51340">
    <property type="entry name" value="MOSC"/>
    <property type="match status" value="1"/>
</dbReference>
<dbReference type="EMBL" id="JXQV01000006">
    <property type="protein sequence ID" value="KIQ03884.1"/>
    <property type="molecule type" value="Genomic_DNA"/>
</dbReference>
<dbReference type="GO" id="GO:0030151">
    <property type="term" value="F:molybdenum ion binding"/>
    <property type="evidence" value="ECO:0007669"/>
    <property type="project" value="InterPro"/>
</dbReference>
<evidence type="ECO:0000313" key="3">
    <source>
        <dbReference type="Proteomes" id="UP000035017"/>
    </source>
</evidence>
<dbReference type="InterPro" id="IPR005303">
    <property type="entry name" value="MOCOS_middle"/>
</dbReference>
<organism evidence="2 3">
    <name type="scientific">Agrobacterium tumefaciens</name>
    <dbReference type="NCBI Taxonomy" id="358"/>
    <lineage>
        <taxon>Bacteria</taxon>
        <taxon>Pseudomonadati</taxon>
        <taxon>Pseudomonadota</taxon>
        <taxon>Alphaproteobacteria</taxon>
        <taxon>Hyphomicrobiales</taxon>
        <taxon>Rhizobiaceae</taxon>
        <taxon>Rhizobium/Agrobacterium group</taxon>
        <taxon>Agrobacterium</taxon>
        <taxon>Agrobacterium tumefaciens complex</taxon>
    </lineage>
</organism>
<dbReference type="AlphaFoldDB" id="A0A0D0KZB0"/>
<sequence length="247" mass="27512">MTFLGTIEEIWRYPVSSLGGEKLTSVEIDETGIIGDRQWCIADAKSGEVATPEKQERWRPALFLNSRLTDNSAEIGFPDGCWLDVCDDSIDAKLAQHFGFETTLLAYENTGVRDPSVRGIGVNRYEPSPLHLITTSSLDQLSNLLGNETVDSRRFRPNVVLRTEGQAEFREKAWIGQRLELGSSVTIEASEETKRCGMTLIAQPDIHENADVLRTILRQNKRNFGIYASVEKTGAITLGDSVHLQDV</sequence>
<proteinExistence type="predicted"/>
<evidence type="ECO:0000313" key="2">
    <source>
        <dbReference type="EMBL" id="KIQ03884.1"/>
    </source>
</evidence>
<dbReference type="Proteomes" id="UP000035017">
    <property type="component" value="Unassembled WGS sequence"/>
</dbReference>
<dbReference type="Pfam" id="PF03473">
    <property type="entry name" value="MOSC"/>
    <property type="match status" value="1"/>
</dbReference>